<proteinExistence type="predicted"/>
<accession>A0A7X0SKS0</accession>
<feature type="transmembrane region" description="Helical" evidence="1">
    <location>
        <begin position="68"/>
        <end position="86"/>
    </location>
</feature>
<feature type="transmembrane region" description="Helical" evidence="1">
    <location>
        <begin position="34"/>
        <end position="56"/>
    </location>
</feature>
<evidence type="ECO:0000313" key="2">
    <source>
        <dbReference type="EMBL" id="MBB6731802.1"/>
    </source>
</evidence>
<organism evidence="2 3">
    <name type="scientific">Cohnella zeiphila</name>
    <dbReference type="NCBI Taxonomy" id="2761120"/>
    <lineage>
        <taxon>Bacteria</taxon>
        <taxon>Bacillati</taxon>
        <taxon>Bacillota</taxon>
        <taxon>Bacilli</taxon>
        <taxon>Bacillales</taxon>
        <taxon>Paenibacillaceae</taxon>
        <taxon>Cohnella</taxon>
    </lineage>
</organism>
<keyword evidence="3" id="KW-1185">Reference proteome</keyword>
<dbReference type="AlphaFoldDB" id="A0A7X0SKS0"/>
<keyword evidence="1" id="KW-0812">Transmembrane</keyword>
<evidence type="ECO:0000313" key="3">
    <source>
        <dbReference type="Proteomes" id="UP000564644"/>
    </source>
</evidence>
<dbReference type="EMBL" id="JACJVO010000015">
    <property type="protein sequence ID" value="MBB6731802.1"/>
    <property type="molecule type" value="Genomic_DNA"/>
</dbReference>
<dbReference type="Pfam" id="PF10823">
    <property type="entry name" value="DUF2568"/>
    <property type="match status" value="1"/>
</dbReference>
<protein>
    <submittedName>
        <fullName evidence="2">YrdB family protein</fullName>
    </submittedName>
</protein>
<keyword evidence="1" id="KW-1133">Transmembrane helix</keyword>
<comment type="caution">
    <text evidence="2">The sequence shown here is derived from an EMBL/GenBank/DDBJ whole genome shotgun (WGS) entry which is preliminary data.</text>
</comment>
<dbReference type="InterPro" id="IPR021214">
    <property type="entry name" value="DUF2568"/>
</dbReference>
<keyword evidence="1" id="KW-0472">Membrane</keyword>
<feature type="transmembrane region" description="Helical" evidence="1">
    <location>
        <begin position="92"/>
        <end position="110"/>
    </location>
</feature>
<gene>
    <name evidence="2" type="ORF">H7C18_12850</name>
</gene>
<sequence length="114" mass="12005">MIIFQGLVMAVFFLMELAALAAFGLWGFHFPPGLALKIALGIGTPLLIAILWGTFIAPKASIPVSIPVRALLQAIVFGLAALALYVSGKHSLAGGFLALAAVEMTLSYGFKMEQ</sequence>
<dbReference type="Proteomes" id="UP000564644">
    <property type="component" value="Unassembled WGS sequence"/>
</dbReference>
<name>A0A7X0SKS0_9BACL</name>
<dbReference type="RefSeq" id="WP_185129470.1">
    <property type="nucleotide sequence ID" value="NZ_JACJVO010000015.1"/>
</dbReference>
<feature type="transmembrane region" description="Helical" evidence="1">
    <location>
        <begin position="7"/>
        <end position="28"/>
    </location>
</feature>
<evidence type="ECO:0000256" key="1">
    <source>
        <dbReference type="SAM" id="Phobius"/>
    </source>
</evidence>
<reference evidence="2 3" key="1">
    <citation type="submission" date="2020-08" db="EMBL/GenBank/DDBJ databases">
        <title>Cohnella phylogeny.</title>
        <authorList>
            <person name="Dunlap C."/>
        </authorList>
    </citation>
    <scope>NUCLEOTIDE SEQUENCE [LARGE SCALE GENOMIC DNA]</scope>
    <source>
        <strain evidence="2 3">CBP 2801</strain>
    </source>
</reference>